<name>A0A8D8ATR7_CULPI</name>
<dbReference type="EMBL" id="HBUE01047036">
    <property type="protein sequence ID" value="CAG6463052.1"/>
    <property type="molecule type" value="Transcribed_RNA"/>
</dbReference>
<keyword evidence="1" id="KW-0812">Transmembrane</keyword>
<accession>A0A8D8ATR7</accession>
<evidence type="ECO:0000313" key="2">
    <source>
        <dbReference type="EMBL" id="CAG6463052.1"/>
    </source>
</evidence>
<keyword evidence="1" id="KW-1133">Transmembrane helix</keyword>
<reference evidence="2" key="1">
    <citation type="submission" date="2021-05" db="EMBL/GenBank/DDBJ databases">
        <authorList>
            <person name="Alioto T."/>
            <person name="Alioto T."/>
            <person name="Gomez Garrido J."/>
        </authorList>
    </citation>
    <scope>NUCLEOTIDE SEQUENCE</scope>
</reference>
<organism evidence="2">
    <name type="scientific">Culex pipiens</name>
    <name type="common">House mosquito</name>
    <dbReference type="NCBI Taxonomy" id="7175"/>
    <lineage>
        <taxon>Eukaryota</taxon>
        <taxon>Metazoa</taxon>
        <taxon>Ecdysozoa</taxon>
        <taxon>Arthropoda</taxon>
        <taxon>Hexapoda</taxon>
        <taxon>Insecta</taxon>
        <taxon>Pterygota</taxon>
        <taxon>Neoptera</taxon>
        <taxon>Endopterygota</taxon>
        <taxon>Diptera</taxon>
        <taxon>Nematocera</taxon>
        <taxon>Culicoidea</taxon>
        <taxon>Culicidae</taxon>
        <taxon>Culicinae</taxon>
        <taxon>Culicini</taxon>
        <taxon>Culex</taxon>
        <taxon>Culex</taxon>
    </lineage>
</organism>
<protein>
    <submittedName>
        <fullName evidence="2">(northern house mosquito) hypothetical protein</fullName>
    </submittedName>
</protein>
<evidence type="ECO:0000256" key="1">
    <source>
        <dbReference type="SAM" id="Phobius"/>
    </source>
</evidence>
<dbReference type="AlphaFoldDB" id="A0A8D8ATR7"/>
<keyword evidence="1" id="KW-0472">Membrane</keyword>
<feature type="transmembrane region" description="Helical" evidence="1">
    <location>
        <begin position="245"/>
        <end position="269"/>
    </location>
</feature>
<proteinExistence type="predicted"/>
<sequence length="271" mass="27817">MLLLAANGLARADEALPAVVDALLVALDANGVVVSTLPVELLSVVASTFPAELLEFWVASVVAAVDELTDTDSVEFDASVVEFSATDDVSIVVASVVVVVVFGWNRWNITVVVLSSSVVLDTSRVVSSTSSVVVSSTSVVVTSTSILTASSLDFVLFVEVALTGSSLVTLASVELVLLTSVVVAFSCLLTLTSVDCVTLATVVVVAFSVLFSSLVALDSVVLVAFPRSTSLVTLDSELVTLASVVVAFAVLFTGNFVMLTASGATVVVVSF</sequence>
<feature type="transmembrane region" description="Helical" evidence="1">
    <location>
        <begin position="170"/>
        <end position="191"/>
    </location>
</feature>
<feature type="transmembrane region" description="Helical" evidence="1">
    <location>
        <begin position="198"/>
        <end position="225"/>
    </location>
</feature>